<keyword evidence="2" id="KW-1185">Reference proteome</keyword>
<sequence>MNNTIGGQLKIIEIIHLLQWPYWSCIKCLEMKNKIEKKHLLQFIEERDKMIRLYINITDYELLITFLMS</sequence>
<dbReference type="Proteomes" id="UP001628156">
    <property type="component" value="Unassembled WGS sequence"/>
</dbReference>
<protein>
    <submittedName>
        <fullName evidence="1">Uncharacterized protein</fullName>
    </submittedName>
</protein>
<evidence type="ECO:0000313" key="1">
    <source>
        <dbReference type="EMBL" id="GAB1223764.1"/>
    </source>
</evidence>
<evidence type="ECO:0000313" key="2">
    <source>
        <dbReference type="Proteomes" id="UP001628156"/>
    </source>
</evidence>
<gene>
    <name evidence="1" type="ORF">ENUP19_0161G0022</name>
</gene>
<organism evidence="1 2">
    <name type="scientific">Entamoeba nuttalli</name>
    <dbReference type="NCBI Taxonomy" id="412467"/>
    <lineage>
        <taxon>Eukaryota</taxon>
        <taxon>Amoebozoa</taxon>
        <taxon>Evosea</taxon>
        <taxon>Archamoebae</taxon>
        <taxon>Mastigamoebida</taxon>
        <taxon>Entamoebidae</taxon>
        <taxon>Entamoeba</taxon>
    </lineage>
</organism>
<comment type="caution">
    <text evidence="1">The sequence shown here is derived from an EMBL/GenBank/DDBJ whole genome shotgun (WGS) entry which is preliminary data.</text>
</comment>
<accession>A0ABQ0DLM7</accession>
<name>A0ABQ0DLM7_9EUKA</name>
<dbReference type="EMBL" id="BAAFRS010000161">
    <property type="protein sequence ID" value="GAB1223764.1"/>
    <property type="molecule type" value="Genomic_DNA"/>
</dbReference>
<reference evidence="1 2" key="1">
    <citation type="journal article" date="2019" name="PLoS Negl. Trop. Dis.">
        <title>Whole genome sequencing of Entamoeba nuttalli reveals mammalian host-related molecular signatures and a novel octapeptide-repeat surface protein.</title>
        <authorList>
            <person name="Tanaka M."/>
            <person name="Makiuchi T."/>
            <person name="Komiyama T."/>
            <person name="Shiina T."/>
            <person name="Osaki K."/>
            <person name="Tachibana H."/>
        </authorList>
    </citation>
    <scope>NUCLEOTIDE SEQUENCE [LARGE SCALE GENOMIC DNA]</scope>
    <source>
        <strain evidence="1 2">P19-061405</strain>
    </source>
</reference>
<proteinExistence type="predicted"/>